<feature type="chain" id="PRO_5016272769" description="Thioredoxin domain-containing protein" evidence="1">
    <location>
        <begin position="25"/>
        <end position="467"/>
    </location>
</feature>
<evidence type="ECO:0000256" key="1">
    <source>
        <dbReference type="SAM" id="SignalP"/>
    </source>
</evidence>
<dbReference type="EMBL" id="QLII01000001">
    <property type="protein sequence ID" value="RAI75229.1"/>
    <property type="molecule type" value="Genomic_DNA"/>
</dbReference>
<dbReference type="PROSITE" id="PS51352">
    <property type="entry name" value="THIOREDOXIN_2"/>
    <property type="match status" value="1"/>
</dbReference>
<proteinExistence type="predicted"/>
<dbReference type="Pfam" id="PF13899">
    <property type="entry name" value="Thioredoxin_7"/>
    <property type="match status" value="1"/>
</dbReference>
<name>A0A327NLJ4_9BACT</name>
<organism evidence="3 4">
    <name type="scientific">Spirosoma telluris</name>
    <dbReference type="NCBI Taxonomy" id="2183553"/>
    <lineage>
        <taxon>Bacteria</taxon>
        <taxon>Pseudomonadati</taxon>
        <taxon>Bacteroidota</taxon>
        <taxon>Cytophagia</taxon>
        <taxon>Cytophagales</taxon>
        <taxon>Cytophagaceae</taxon>
        <taxon>Spirosoma</taxon>
    </lineage>
</organism>
<comment type="caution">
    <text evidence="3">The sequence shown here is derived from an EMBL/GenBank/DDBJ whole genome shotgun (WGS) entry which is preliminary data.</text>
</comment>
<reference evidence="3 4" key="1">
    <citation type="submission" date="2018-06" db="EMBL/GenBank/DDBJ databases">
        <title>Spirosoma sp. HMF3257 Genome sequencing and assembly.</title>
        <authorList>
            <person name="Kang H."/>
            <person name="Cha I."/>
            <person name="Kim H."/>
            <person name="Kang J."/>
            <person name="Joh K."/>
        </authorList>
    </citation>
    <scope>NUCLEOTIDE SEQUENCE [LARGE SCALE GENOMIC DNA]</scope>
    <source>
        <strain evidence="3 4">HMF3257</strain>
    </source>
</reference>
<protein>
    <recommendedName>
        <fullName evidence="2">Thioredoxin domain-containing protein</fullName>
    </recommendedName>
</protein>
<dbReference type="Proteomes" id="UP000249016">
    <property type="component" value="Unassembled WGS sequence"/>
</dbReference>
<dbReference type="Gene3D" id="3.40.30.10">
    <property type="entry name" value="Glutaredoxin"/>
    <property type="match status" value="1"/>
</dbReference>
<keyword evidence="4" id="KW-1185">Reference proteome</keyword>
<accession>A0A327NLJ4</accession>
<feature type="signal peptide" evidence="1">
    <location>
        <begin position="1"/>
        <end position="24"/>
    </location>
</feature>
<dbReference type="AlphaFoldDB" id="A0A327NLJ4"/>
<dbReference type="OrthoDB" id="645813at2"/>
<feature type="domain" description="Thioredoxin" evidence="2">
    <location>
        <begin position="19"/>
        <end position="151"/>
    </location>
</feature>
<evidence type="ECO:0000259" key="2">
    <source>
        <dbReference type="PROSITE" id="PS51352"/>
    </source>
</evidence>
<evidence type="ECO:0000313" key="4">
    <source>
        <dbReference type="Proteomes" id="UP000249016"/>
    </source>
</evidence>
<evidence type="ECO:0000313" key="3">
    <source>
        <dbReference type="EMBL" id="RAI75229.1"/>
    </source>
</evidence>
<gene>
    <name evidence="3" type="ORF">HMF3257_15365</name>
</gene>
<keyword evidence="1" id="KW-0732">Signal</keyword>
<dbReference type="InterPro" id="IPR013766">
    <property type="entry name" value="Thioredoxin_domain"/>
</dbReference>
<dbReference type="InterPro" id="IPR036249">
    <property type="entry name" value="Thioredoxin-like_sf"/>
</dbReference>
<dbReference type="SUPFAM" id="SSF52833">
    <property type="entry name" value="Thioredoxin-like"/>
    <property type="match status" value="1"/>
</dbReference>
<dbReference type="RefSeq" id="WP_111343427.1">
    <property type="nucleotide sequence ID" value="NZ_QLII01000001.1"/>
</dbReference>
<sequence>MKATSIRTSLCLSLLLFLSLTARSAPLRIEEPTGITFFKGSWKDVLAEAKRQNKPVFVDIYTTWCGPCKRMAREAFPDASVGKKFNTSFVSYQIDAEKGEGIVLAKKYAVSAFPTSLYVAANGDLIYRSVGYGGIKEMLTEADRAVEAAKDPNSLPAMEKQYAAGKRDPAFLELYLLKRANVEMPNNEALSIYLKNKPKADWSSDKMIALIAGNATTYDATIQEILLKKLVNIKEATGDEAMVFRNKLSEGVFRLNQDRFKQAIASKNEQMLAEVINTNEIYTNAARGVNLRPEQADEMANHYRMGFYLQSGNKGKYASLVVAQATRLMKVRTTDIDSLNKVAYQHFEEESQSLPDSIKRSDYFKNQLAAAKQTEPRQTAMKLNSLAWDCYENISEAKTLDQALTWSARSLEYDRSAMHLDTYAHLLSKLGRKAEAIKLQQEAINKEKAVGGDPTSYEKELAVMKRK</sequence>